<evidence type="ECO:0000313" key="1">
    <source>
        <dbReference type="EMBL" id="PRB83452.1"/>
    </source>
</evidence>
<comment type="caution">
    <text evidence="1">The sequence shown here is derived from an EMBL/GenBank/DDBJ whole genome shotgun (WGS) entry which is preliminary data.</text>
</comment>
<proteinExistence type="predicted"/>
<dbReference type="Proteomes" id="UP000238325">
    <property type="component" value="Unassembled WGS sequence"/>
</dbReference>
<dbReference type="EMBL" id="PCPH01000003">
    <property type="protein sequence ID" value="PRB89694.1"/>
    <property type="molecule type" value="Genomic_DNA"/>
</dbReference>
<evidence type="ECO:0000313" key="2">
    <source>
        <dbReference type="EMBL" id="PRB89694.1"/>
    </source>
</evidence>
<evidence type="ECO:0000313" key="3">
    <source>
        <dbReference type="Proteomes" id="UP000238325"/>
    </source>
</evidence>
<gene>
    <name evidence="1" type="ORF">CQ022_15205</name>
    <name evidence="2" type="ORF">CQ033_14100</name>
</gene>
<dbReference type="Proteomes" id="UP000238534">
    <property type="component" value="Unassembled WGS sequence"/>
</dbReference>
<dbReference type="AlphaFoldDB" id="A0A2S9CSI7"/>
<protein>
    <submittedName>
        <fullName evidence="1">Transposase</fullName>
    </submittedName>
</protein>
<dbReference type="InterPro" id="IPR010921">
    <property type="entry name" value="Trp_repressor/repl_initiator"/>
</dbReference>
<name>A0A2S9CSI7_CHRCI</name>
<accession>A0A2S9CSI7</accession>
<organism evidence="1 4">
    <name type="scientific">Chryseobacterium culicis</name>
    <dbReference type="NCBI Taxonomy" id="680127"/>
    <lineage>
        <taxon>Bacteria</taxon>
        <taxon>Pseudomonadati</taxon>
        <taxon>Bacteroidota</taxon>
        <taxon>Flavobacteriia</taxon>
        <taxon>Flavobacteriales</taxon>
        <taxon>Weeksellaceae</taxon>
        <taxon>Chryseobacterium group</taxon>
        <taxon>Chryseobacterium</taxon>
    </lineage>
</organism>
<dbReference type="GO" id="GO:0043565">
    <property type="term" value="F:sequence-specific DNA binding"/>
    <property type="evidence" value="ECO:0007669"/>
    <property type="project" value="InterPro"/>
</dbReference>
<evidence type="ECO:0000313" key="4">
    <source>
        <dbReference type="Proteomes" id="UP000238534"/>
    </source>
</evidence>
<dbReference type="OrthoDB" id="1260127at2"/>
<dbReference type="EMBL" id="PCPP01000002">
    <property type="protein sequence ID" value="PRB83452.1"/>
    <property type="molecule type" value="Genomic_DNA"/>
</dbReference>
<keyword evidence="3" id="KW-1185">Reference proteome</keyword>
<dbReference type="SUPFAM" id="SSF48295">
    <property type="entry name" value="TrpR-like"/>
    <property type="match status" value="1"/>
</dbReference>
<reference evidence="3 4" key="1">
    <citation type="submission" date="2017-09" db="EMBL/GenBank/DDBJ databases">
        <title>Genomic, metabolic, and phenotypic characteristics of bacterial isolates from the natural microbiome of the model nematode Caenorhabditis elegans.</title>
        <authorList>
            <person name="Zimmermann J."/>
            <person name="Obeng N."/>
            <person name="Yang W."/>
            <person name="Obeng O."/>
            <person name="Kissoyan K."/>
            <person name="Pees B."/>
            <person name="Dirksen P."/>
            <person name="Hoppner M."/>
            <person name="Franke A."/>
            <person name="Rosenstiel P."/>
            <person name="Leippe M."/>
            <person name="Dierking K."/>
            <person name="Kaleta C."/>
            <person name="Schulenburg H."/>
        </authorList>
    </citation>
    <scope>NUCLEOTIDE SEQUENCE [LARGE SCALE GENOMIC DNA]</scope>
    <source>
        <strain evidence="1 4">MYb25</strain>
        <strain evidence="2 3">MYb44</strain>
    </source>
</reference>
<dbReference type="RefSeq" id="WP_105683186.1">
    <property type="nucleotide sequence ID" value="NZ_JBBGZD010000002.1"/>
</dbReference>
<sequence length="106" mass="12753">MMPDYKQIYTDILQEKFPEKLIDSTIMFKLETLHSAIDILKFNQIIFGEPEYTLGRKSQRLRSYDEESILKILSYQKRNELTNLQLSHHFKISRNTIAKWKIIFKV</sequence>